<evidence type="ECO:0000313" key="12">
    <source>
        <dbReference type="EMBL" id="ELR19269.1"/>
    </source>
</evidence>
<reference evidence="12 13" key="1">
    <citation type="journal article" date="2013" name="Genome Biol.">
        <title>Genome of Acanthamoeba castellanii highlights extensive lateral gene transfer and early evolution of tyrosine kinase signaling.</title>
        <authorList>
            <person name="Clarke M."/>
            <person name="Lohan A.J."/>
            <person name="Liu B."/>
            <person name="Lagkouvardos I."/>
            <person name="Roy S."/>
            <person name="Zafar N."/>
            <person name="Bertelli C."/>
            <person name="Schilde C."/>
            <person name="Kianianmomeni A."/>
            <person name="Burglin T.R."/>
            <person name="Frech C."/>
            <person name="Turcotte B."/>
            <person name="Kopec K.O."/>
            <person name="Synnott J.M."/>
            <person name="Choo C."/>
            <person name="Paponov I."/>
            <person name="Finkler A."/>
            <person name="Soon Heng Tan C."/>
            <person name="Hutchins A.P."/>
            <person name="Weinmeier T."/>
            <person name="Rattei T."/>
            <person name="Chu J.S."/>
            <person name="Gimenez G."/>
            <person name="Irimia M."/>
            <person name="Rigden D.J."/>
            <person name="Fitzpatrick D.A."/>
            <person name="Lorenzo-Morales J."/>
            <person name="Bateman A."/>
            <person name="Chiu C.H."/>
            <person name="Tang P."/>
            <person name="Hegemann P."/>
            <person name="Fromm H."/>
            <person name="Raoult D."/>
            <person name="Greub G."/>
            <person name="Miranda-Saavedra D."/>
            <person name="Chen N."/>
            <person name="Nash P."/>
            <person name="Ginger M.L."/>
            <person name="Horn M."/>
            <person name="Schaap P."/>
            <person name="Caler L."/>
            <person name="Loftus B."/>
        </authorList>
    </citation>
    <scope>NUCLEOTIDE SEQUENCE [LARGE SCALE GENOMIC DNA]</scope>
    <source>
        <strain evidence="12 13">Neff</strain>
    </source>
</reference>
<dbReference type="GO" id="GO:0016887">
    <property type="term" value="F:ATP hydrolysis activity"/>
    <property type="evidence" value="ECO:0007669"/>
    <property type="project" value="InterPro"/>
</dbReference>
<dbReference type="VEuPathDB" id="AmoebaDB:ACA1_264420"/>
<keyword evidence="6 9" id="KW-1133">Transmembrane helix</keyword>
<dbReference type="GO" id="GO:0015910">
    <property type="term" value="P:long-chain fatty acid import into peroxisome"/>
    <property type="evidence" value="ECO:0007669"/>
    <property type="project" value="TreeGrafter"/>
</dbReference>
<feature type="region of interest" description="Disordered" evidence="8">
    <location>
        <begin position="487"/>
        <end position="519"/>
    </location>
</feature>
<organism evidence="12 13">
    <name type="scientific">Acanthamoeba castellanii (strain ATCC 30010 / Neff)</name>
    <dbReference type="NCBI Taxonomy" id="1257118"/>
    <lineage>
        <taxon>Eukaryota</taxon>
        <taxon>Amoebozoa</taxon>
        <taxon>Discosea</taxon>
        <taxon>Longamoebia</taxon>
        <taxon>Centramoebida</taxon>
        <taxon>Acanthamoebidae</taxon>
        <taxon>Acanthamoeba</taxon>
    </lineage>
</organism>
<evidence type="ECO:0000259" key="11">
    <source>
        <dbReference type="PROSITE" id="PS50929"/>
    </source>
</evidence>
<dbReference type="PROSITE" id="PS00211">
    <property type="entry name" value="ABC_TRANSPORTER_1"/>
    <property type="match status" value="1"/>
</dbReference>
<name>L8H188_ACACF</name>
<dbReference type="Gene3D" id="1.20.1560.10">
    <property type="entry name" value="ABC transporter type 1, transmembrane domain"/>
    <property type="match status" value="1"/>
</dbReference>
<dbReference type="InterPro" id="IPR017871">
    <property type="entry name" value="ABC_transporter-like_CS"/>
</dbReference>
<evidence type="ECO:0000256" key="2">
    <source>
        <dbReference type="ARBA" id="ARBA00022448"/>
    </source>
</evidence>
<keyword evidence="5" id="KW-0067">ATP-binding</keyword>
<sequence length="746" mass="84431">MEKANLTNLMKKLGQRARHCYPPFLSLKTYPVVGPLLFQSLRTLWSRKEQATAISAVTISAIYLWKKWKAVLIGEKAKRSSSKSLQRGKGLADGTRTSIAMVDSTFLRRLWRLLKILYPSLHSNESLVTSLLTLLLLARTLLSLKIAEAMGYNAKCLVQRKLDRFIFGVIALGIVAIPTVIVNSGVAYFTQMLSLLYRRRLSRHVHKMYLSDLAFYKANFGGNIDNIDQRVAQDIERFSSYLANLYGNVFKPVTDLALFTSKARLESPRLALPAHETLSAVIGYRGPLLMYIYYIISGLFLRWIMPPFPKLTAHQQRLEGDFRLRHSRLIGNSEEVAFLRGSSRERQIINAAFDRVYAHAGNIFRKQAVVSIVDELLVKYGATMVGYSVVAFPVFGGTYNTRLSGWSQMGELPFREVDSLQSEIAASVTGDYVRNTQILINLARAIGRLVMLHKEINLLAGYTGRVWDLLALLETLQDKGAAAPRKPTIPRLIEGGGRGGGGEEEDEGSTALRGEYEESDHTKLEDVSIVTPDGLVLVEGLTFDLPYGKNLLIYGPNGSGKSSLFRVLCGLWPLERGRITRLPAEEILYIPQQPYLSYGSLRDQVIYPHSPLDFEAKGTSTEQLENIMHSLNLYYLVQREGWDKVSDWNEALSGGEKQRLVLARLLYHNPRLAVMDECTSAVSSEVESFIYHEMKQRGISCITVSHRRRVLWRFHDYLLQLHGDGTWDWQQIDQKKEEAFKNNYTY</sequence>
<keyword evidence="4" id="KW-0547">Nucleotide-binding</keyword>
<feature type="transmembrane region" description="Helical" evidence="9">
    <location>
        <begin position="165"/>
        <end position="189"/>
    </location>
</feature>
<dbReference type="GO" id="GO:0042760">
    <property type="term" value="P:very long-chain fatty acid catabolic process"/>
    <property type="evidence" value="ECO:0007669"/>
    <property type="project" value="TreeGrafter"/>
</dbReference>
<dbReference type="AlphaFoldDB" id="L8H188"/>
<keyword evidence="3 9" id="KW-0812">Transmembrane</keyword>
<protein>
    <submittedName>
        <fullName evidence="12">ABC transporter, ATPbinding domain containing protein</fullName>
    </submittedName>
</protein>
<dbReference type="Pfam" id="PF06472">
    <property type="entry name" value="ABC_membrane_2"/>
    <property type="match status" value="1"/>
</dbReference>
<dbReference type="GeneID" id="14920045"/>
<dbReference type="PANTHER" id="PTHR11384">
    <property type="entry name" value="ATP-BINDING CASSETTE, SUB-FAMILY D MEMBER"/>
    <property type="match status" value="1"/>
</dbReference>
<dbReference type="PANTHER" id="PTHR11384:SF67">
    <property type="entry name" value="ATP-BINDING CASSETTE SUB-FAMILY D MEMBER 1"/>
    <property type="match status" value="1"/>
</dbReference>
<evidence type="ECO:0000256" key="5">
    <source>
        <dbReference type="ARBA" id="ARBA00022840"/>
    </source>
</evidence>
<dbReference type="GO" id="GO:0007031">
    <property type="term" value="P:peroxisome organization"/>
    <property type="evidence" value="ECO:0007669"/>
    <property type="project" value="TreeGrafter"/>
</dbReference>
<keyword evidence="13" id="KW-1185">Reference proteome</keyword>
<feature type="domain" description="ABC transmembrane type-1" evidence="11">
    <location>
        <begin position="131"/>
        <end position="378"/>
    </location>
</feature>
<evidence type="ECO:0000313" key="13">
    <source>
        <dbReference type="Proteomes" id="UP000011083"/>
    </source>
</evidence>
<dbReference type="RefSeq" id="XP_004341354.1">
    <property type="nucleotide sequence ID" value="XM_004341306.1"/>
</dbReference>
<evidence type="ECO:0000259" key="10">
    <source>
        <dbReference type="PROSITE" id="PS50893"/>
    </source>
</evidence>
<dbReference type="InterPro" id="IPR036640">
    <property type="entry name" value="ABC1_TM_sf"/>
</dbReference>
<dbReference type="InterPro" id="IPR050835">
    <property type="entry name" value="ABC_transporter_sub-D"/>
</dbReference>
<evidence type="ECO:0000256" key="6">
    <source>
        <dbReference type="ARBA" id="ARBA00022989"/>
    </source>
</evidence>
<gene>
    <name evidence="12" type="ORF">ACA1_264420</name>
</gene>
<dbReference type="GO" id="GO:0005524">
    <property type="term" value="F:ATP binding"/>
    <property type="evidence" value="ECO:0007669"/>
    <property type="project" value="UniProtKB-KW"/>
</dbReference>
<dbReference type="InterPro" id="IPR027417">
    <property type="entry name" value="P-loop_NTPase"/>
</dbReference>
<dbReference type="GO" id="GO:0005324">
    <property type="term" value="F:long-chain fatty acid transmembrane transporter activity"/>
    <property type="evidence" value="ECO:0007669"/>
    <property type="project" value="TreeGrafter"/>
</dbReference>
<dbReference type="Gene3D" id="3.40.50.300">
    <property type="entry name" value="P-loop containing nucleotide triphosphate hydrolases"/>
    <property type="match status" value="1"/>
</dbReference>
<dbReference type="InterPro" id="IPR011527">
    <property type="entry name" value="ABC1_TM_dom"/>
</dbReference>
<evidence type="ECO:0000256" key="7">
    <source>
        <dbReference type="ARBA" id="ARBA00023136"/>
    </source>
</evidence>
<dbReference type="Pfam" id="PF00005">
    <property type="entry name" value="ABC_tran"/>
    <property type="match status" value="1"/>
</dbReference>
<dbReference type="PROSITE" id="PS50893">
    <property type="entry name" value="ABC_TRANSPORTER_2"/>
    <property type="match status" value="1"/>
</dbReference>
<evidence type="ECO:0000256" key="8">
    <source>
        <dbReference type="SAM" id="MobiDB-lite"/>
    </source>
</evidence>
<evidence type="ECO:0000256" key="9">
    <source>
        <dbReference type="SAM" id="Phobius"/>
    </source>
</evidence>
<accession>L8H188</accession>
<dbReference type="EMBL" id="KB007933">
    <property type="protein sequence ID" value="ELR19269.1"/>
    <property type="molecule type" value="Genomic_DNA"/>
</dbReference>
<keyword evidence="7 9" id="KW-0472">Membrane</keyword>
<feature type="domain" description="ABC transporter" evidence="10">
    <location>
        <begin position="522"/>
        <end position="745"/>
    </location>
</feature>
<dbReference type="CDD" id="cd03223">
    <property type="entry name" value="ABCD_peroxisomal_ALDP"/>
    <property type="match status" value="1"/>
</dbReference>
<comment type="similarity">
    <text evidence="1">Belongs to the ABC transporter superfamily. ABCD family. Peroxisomal fatty acyl CoA transporter (TC 3.A.1.203) subfamily.</text>
</comment>
<dbReference type="GO" id="GO:0006635">
    <property type="term" value="P:fatty acid beta-oxidation"/>
    <property type="evidence" value="ECO:0007669"/>
    <property type="project" value="TreeGrafter"/>
</dbReference>
<evidence type="ECO:0000256" key="3">
    <source>
        <dbReference type="ARBA" id="ARBA00022692"/>
    </source>
</evidence>
<dbReference type="InterPro" id="IPR003593">
    <property type="entry name" value="AAA+_ATPase"/>
</dbReference>
<dbReference type="OrthoDB" id="422637at2759"/>
<dbReference type="SMART" id="SM00382">
    <property type="entry name" value="AAA"/>
    <property type="match status" value="1"/>
</dbReference>
<dbReference type="SUPFAM" id="SSF52540">
    <property type="entry name" value="P-loop containing nucleoside triphosphate hydrolases"/>
    <property type="match status" value="1"/>
</dbReference>
<dbReference type="SUPFAM" id="SSF90123">
    <property type="entry name" value="ABC transporter transmembrane region"/>
    <property type="match status" value="1"/>
</dbReference>
<dbReference type="Proteomes" id="UP000011083">
    <property type="component" value="Unassembled WGS sequence"/>
</dbReference>
<evidence type="ECO:0000256" key="1">
    <source>
        <dbReference type="ARBA" id="ARBA00008575"/>
    </source>
</evidence>
<dbReference type="GO" id="GO:0140359">
    <property type="term" value="F:ABC-type transporter activity"/>
    <property type="evidence" value="ECO:0007669"/>
    <property type="project" value="InterPro"/>
</dbReference>
<evidence type="ECO:0000256" key="4">
    <source>
        <dbReference type="ARBA" id="ARBA00022741"/>
    </source>
</evidence>
<dbReference type="STRING" id="1257118.L8H188"/>
<dbReference type="PROSITE" id="PS50929">
    <property type="entry name" value="ABC_TM1F"/>
    <property type="match status" value="1"/>
</dbReference>
<dbReference type="GO" id="GO:0005778">
    <property type="term" value="C:peroxisomal membrane"/>
    <property type="evidence" value="ECO:0007669"/>
    <property type="project" value="TreeGrafter"/>
</dbReference>
<proteinExistence type="inferred from homology"/>
<dbReference type="KEGG" id="acan:ACA1_264420"/>
<dbReference type="OMA" id="IHDMYLD"/>
<keyword evidence="2" id="KW-0813">Transport</keyword>
<dbReference type="InterPro" id="IPR003439">
    <property type="entry name" value="ABC_transporter-like_ATP-bd"/>
</dbReference>